<evidence type="ECO:0000313" key="9">
    <source>
        <dbReference type="EMBL" id="SHE98020.1"/>
    </source>
</evidence>
<keyword evidence="10" id="KW-1185">Reference proteome</keyword>
<evidence type="ECO:0000256" key="7">
    <source>
        <dbReference type="SAM" id="Phobius"/>
    </source>
</evidence>
<proteinExistence type="inferred from homology"/>
<keyword evidence="6 7" id="KW-0472">Membrane</keyword>
<comment type="subcellular location">
    <subcellularLocation>
        <location evidence="1">Cell membrane</location>
        <topology evidence="1">Multi-pass membrane protein</topology>
    </subcellularLocation>
</comment>
<feature type="transmembrane region" description="Helical" evidence="7">
    <location>
        <begin position="145"/>
        <end position="162"/>
    </location>
</feature>
<dbReference type="Pfam" id="PF03773">
    <property type="entry name" value="ArsP_1"/>
    <property type="match status" value="1"/>
</dbReference>
<comment type="similarity">
    <text evidence="2">Belongs to the UPF0718 family.</text>
</comment>
<name>A0A0X1U8U0_ANAPI</name>
<organism evidence="9 11">
    <name type="scientific">Anaerotignum propionicum DSM 1682</name>
    <dbReference type="NCBI Taxonomy" id="991789"/>
    <lineage>
        <taxon>Bacteria</taxon>
        <taxon>Bacillati</taxon>
        <taxon>Bacillota</taxon>
        <taxon>Clostridia</taxon>
        <taxon>Lachnospirales</taxon>
        <taxon>Anaerotignaceae</taxon>
        <taxon>Anaerotignum</taxon>
    </lineage>
</organism>
<reference evidence="8 10" key="1">
    <citation type="journal article" date="2016" name="Genome Announc.">
        <title>Complete Genome Sequence of the Amino Acid-Fermenting Clostridium propionicum X2 (DSM 1682).</title>
        <authorList>
            <person name="Poehlein A."/>
            <person name="Schlien K."/>
            <person name="Chowdhury N.P."/>
            <person name="Gottschalk G."/>
            <person name="Buckel W."/>
            <person name="Daniel R."/>
        </authorList>
    </citation>
    <scope>NUCLEOTIDE SEQUENCE [LARGE SCALE GENOMIC DNA]</scope>
    <source>
        <strain evidence="8 10">X2</strain>
    </source>
</reference>
<dbReference type="EMBL" id="CP014223">
    <property type="protein sequence ID" value="AMJ41370.1"/>
    <property type="molecule type" value="Genomic_DNA"/>
</dbReference>
<dbReference type="Proteomes" id="UP000184204">
    <property type="component" value="Unassembled WGS sequence"/>
</dbReference>
<evidence type="ECO:0000313" key="11">
    <source>
        <dbReference type="Proteomes" id="UP000184204"/>
    </source>
</evidence>
<dbReference type="GO" id="GO:0005886">
    <property type="term" value="C:plasma membrane"/>
    <property type="evidence" value="ECO:0007669"/>
    <property type="project" value="UniProtKB-SubCell"/>
</dbReference>
<dbReference type="AlphaFoldDB" id="A0A0X1U8U0"/>
<feature type="transmembrane region" description="Helical" evidence="7">
    <location>
        <begin position="85"/>
        <end position="108"/>
    </location>
</feature>
<feature type="transmembrane region" description="Helical" evidence="7">
    <location>
        <begin position="114"/>
        <end position="133"/>
    </location>
</feature>
<reference evidence="10" key="2">
    <citation type="submission" date="2016-01" db="EMBL/GenBank/DDBJ databases">
        <authorList>
            <person name="Poehlein A."/>
            <person name="Schlien K."/>
            <person name="Gottschalk G."/>
            <person name="Buckel W."/>
            <person name="Daniel R."/>
        </authorList>
    </citation>
    <scope>NUCLEOTIDE SEQUENCE [LARGE SCALE GENOMIC DNA]</scope>
    <source>
        <strain evidence="10">X2</strain>
    </source>
</reference>
<evidence type="ECO:0000256" key="6">
    <source>
        <dbReference type="ARBA" id="ARBA00023136"/>
    </source>
</evidence>
<protein>
    <submittedName>
        <fullName evidence="8 9">Permease</fullName>
    </submittedName>
</protein>
<sequence length="182" mass="20464">MKKSTTNLLKSYEYVLILIIIIALMCIIQPSEGYAAMVITKKNLLEMVYVIPPVFILLGLLDVWVPKETMMKYMGKNSRVKGIVLAFMLGSCAAGPLYVSFPIAVTLLKKRASFFNVFVFIGAWSTTKVPMFLFETSSMGWKFSILRLILSVIGILIIAKALDITTDNIDKEKIFNYVESEV</sequence>
<dbReference type="RefSeq" id="WP_066050473.1">
    <property type="nucleotide sequence ID" value="NZ_CP014223.1"/>
</dbReference>
<evidence type="ECO:0000256" key="1">
    <source>
        <dbReference type="ARBA" id="ARBA00004651"/>
    </source>
</evidence>
<gene>
    <name evidence="8" type="ORF">CPRO_17820</name>
    <name evidence="9" type="ORF">SAMN02745151_02409</name>
</gene>
<accession>A0A0X1U8U0</accession>
<dbReference type="KEGG" id="cpro:CPRO_17820"/>
<dbReference type="OrthoDB" id="9798408at2"/>
<evidence type="ECO:0000313" key="8">
    <source>
        <dbReference type="EMBL" id="AMJ41370.1"/>
    </source>
</evidence>
<evidence type="ECO:0000313" key="10">
    <source>
        <dbReference type="Proteomes" id="UP000068026"/>
    </source>
</evidence>
<keyword evidence="3" id="KW-1003">Cell membrane</keyword>
<dbReference type="EMBL" id="FQUA01000012">
    <property type="protein sequence ID" value="SHE98020.1"/>
    <property type="molecule type" value="Genomic_DNA"/>
</dbReference>
<evidence type="ECO:0000256" key="3">
    <source>
        <dbReference type="ARBA" id="ARBA00022475"/>
    </source>
</evidence>
<evidence type="ECO:0000256" key="4">
    <source>
        <dbReference type="ARBA" id="ARBA00022692"/>
    </source>
</evidence>
<reference evidence="11" key="4">
    <citation type="submission" date="2016-11" db="EMBL/GenBank/DDBJ databases">
        <authorList>
            <person name="Jaros S."/>
            <person name="Januszkiewicz K."/>
            <person name="Wedrychowicz H."/>
        </authorList>
    </citation>
    <scope>NUCLEOTIDE SEQUENCE [LARGE SCALE GENOMIC DNA]</scope>
    <source>
        <strain evidence="11">DSM 1682</strain>
    </source>
</reference>
<dbReference type="InterPro" id="IPR005524">
    <property type="entry name" value="DUF318"/>
</dbReference>
<reference evidence="9" key="3">
    <citation type="submission" date="2016-11" db="EMBL/GenBank/DDBJ databases">
        <authorList>
            <person name="Varghese N."/>
            <person name="Submissions S."/>
        </authorList>
    </citation>
    <scope>NUCLEOTIDE SEQUENCE</scope>
    <source>
        <strain evidence="9">DSM 1682</strain>
    </source>
</reference>
<feature type="transmembrane region" description="Helical" evidence="7">
    <location>
        <begin position="12"/>
        <end position="31"/>
    </location>
</feature>
<evidence type="ECO:0000256" key="2">
    <source>
        <dbReference type="ARBA" id="ARBA00006386"/>
    </source>
</evidence>
<evidence type="ECO:0000256" key="5">
    <source>
        <dbReference type="ARBA" id="ARBA00022989"/>
    </source>
</evidence>
<keyword evidence="4 7" id="KW-0812">Transmembrane</keyword>
<feature type="transmembrane region" description="Helical" evidence="7">
    <location>
        <begin position="47"/>
        <end position="65"/>
    </location>
</feature>
<keyword evidence="5 7" id="KW-1133">Transmembrane helix</keyword>
<dbReference type="Proteomes" id="UP000068026">
    <property type="component" value="Chromosome"/>
</dbReference>